<dbReference type="SUPFAM" id="SSF52540">
    <property type="entry name" value="P-loop containing nucleoside triphosphate hydrolases"/>
    <property type="match status" value="1"/>
</dbReference>
<evidence type="ECO:0000313" key="2">
    <source>
        <dbReference type="EMBL" id="CAI2170325.1"/>
    </source>
</evidence>
<proteinExistence type="predicted"/>
<evidence type="ECO:0000313" key="3">
    <source>
        <dbReference type="Proteomes" id="UP001153678"/>
    </source>
</evidence>
<evidence type="ECO:0000259" key="1">
    <source>
        <dbReference type="Pfam" id="PF01926"/>
    </source>
</evidence>
<dbReference type="Pfam" id="PF01926">
    <property type="entry name" value="MMR_HSR1"/>
    <property type="match status" value="1"/>
</dbReference>
<feature type="domain" description="G" evidence="1">
    <location>
        <begin position="7"/>
        <end position="131"/>
    </location>
</feature>
<dbReference type="OrthoDB" id="2446714at2759"/>
<dbReference type="Proteomes" id="UP001153678">
    <property type="component" value="Unassembled WGS sequence"/>
</dbReference>
<dbReference type="EMBL" id="CAMKVN010000686">
    <property type="protein sequence ID" value="CAI2170325.1"/>
    <property type="molecule type" value="Genomic_DNA"/>
</dbReference>
<dbReference type="SUPFAM" id="SSF52047">
    <property type="entry name" value="RNI-like"/>
    <property type="match status" value="1"/>
</dbReference>
<name>A0A9W4SIK7_9GLOM</name>
<accession>A0A9W4SIK7</accession>
<keyword evidence="3" id="KW-1185">Reference proteome</keyword>
<reference evidence="2" key="1">
    <citation type="submission" date="2022-08" db="EMBL/GenBank/DDBJ databases">
        <authorList>
            <person name="Kallberg Y."/>
            <person name="Tangrot J."/>
            <person name="Rosling A."/>
        </authorList>
    </citation>
    <scope>NUCLEOTIDE SEQUENCE</scope>
    <source>
        <strain evidence="2">Wild A</strain>
    </source>
</reference>
<dbReference type="Gene3D" id="3.40.50.300">
    <property type="entry name" value="P-loop containing nucleotide triphosphate hydrolases"/>
    <property type="match status" value="1"/>
</dbReference>
<sequence>MSKPMSVALFGPTGQGKSTVANMLVQGDIHRENNAFVVKDAAVGIRDQTNRDVSETFEVVDIIGVCQTNFKSTPHKKAVKSIRNYFSKYRGPLNYICYVKKKGEFTKEDSQLFKVFKEIFKGGERNIIIIITDCEPEWVNENSKTIENNFGDYPTIAVDFPTQGHDAVAKRAKKALSNLNDQRRLDWALDDLSLRHKDITSMTLSVPTEILQTIFKYLVEDENVANHLKHKELYNCLFVNKFWCANAVSMLWKNPINKEIHPKLLIPFYISCLNEESKINLREYEIIPEMTKTMFNYASFLKSLEFHSLYYKILFWCNHTSKDGNYLTPKILRNQLIIFRELCKMFISQCQNLRYQIKFTQTWFTDNHLSSYPHLRILSEFIPLKNNNLELFECYTHIPIDIYDDLRKVFTSVDKLKVICSLGEDNEGLSRFIMDLKELKYLKIQGTFMNLPKTTEALRNTLKVTNYSLIKLRIHGDVSIPMEVFKDCKKIKTLKIIEVDSENGPALFKNIAQNCPNLKELNTSVFILSMQMIPEVLLSCHHLTNIRIILNTLDGLLDVSQDLSAIIPRIGMVISSPRLKSFTLALYHLDCNVTVFKEFFKCLRQNNIKNLEFNVFHRTSYKYKRDIREIIRTYIDWGILHVDSAKNWMA</sequence>
<dbReference type="InterPro" id="IPR027417">
    <property type="entry name" value="P-loop_NTPase"/>
</dbReference>
<dbReference type="Gene3D" id="3.80.10.10">
    <property type="entry name" value="Ribonuclease Inhibitor"/>
    <property type="match status" value="1"/>
</dbReference>
<gene>
    <name evidence="2" type="ORF">FWILDA_LOCUS4524</name>
</gene>
<protein>
    <submittedName>
        <fullName evidence="2">14649_t:CDS:1</fullName>
    </submittedName>
</protein>
<dbReference type="InterPro" id="IPR032675">
    <property type="entry name" value="LRR_dom_sf"/>
</dbReference>
<dbReference type="GO" id="GO:0005525">
    <property type="term" value="F:GTP binding"/>
    <property type="evidence" value="ECO:0007669"/>
    <property type="project" value="InterPro"/>
</dbReference>
<organism evidence="2 3">
    <name type="scientific">Funneliformis geosporum</name>
    <dbReference type="NCBI Taxonomy" id="1117311"/>
    <lineage>
        <taxon>Eukaryota</taxon>
        <taxon>Fungi</taxon>
        <taxon>Fungi incertae sedis</taxon>
        <taxon>Mucoromycota</taxon>
        <taxon>Glomeromycotina</taxon>
        <taxon>Glomeromycetes</taxon>
        <taxon>Glomerales</taxon>
        <taxon>Glomeraceae</taxon>
        <taxon>Funneliformis</taxon>
    </lineage>
</organism>
<dbReference type="InterPro" id="IPR006073">
    <property type="entry name" value="GTP-bd"/>
</dbReference>
<comment type="caution">
    <text evidence="2">The sequence shown here is derived from an EMBL/GenBank/DDBJ whole genome shotgun (WGS) entry which is preliminary data.</text>
</comment>
<dbReference type="AlphaFoldDB" id="A0A9W4SIK7"/>